<dbReference type="EMBL" id="CAXDID020000612">
    <property type="protein sequence ID" value="CAL6106505.1"/>
    <property type="molecule type" value="Genomic_DNA"/>
</dbReference>
<name>A0AA86TIJ7_9EUKA</name>
<dbReference type="EMBL" id="CATOUU010000160">
    <property type="protein sequence ID" value="CAI9918551.1"/>
    <property type="molecule type" value="Genomic_DNA"/>
</dbReference>
<reference evidence="3 5" key="2">
    <citation type="submission" date="2024-07" db="EMBL/GenBank/DDBJ databases">
        <authorList>
            <person name="Akdeniz Z."/>
        </authorList>
    </citation>
    <scope>NUCLEOTIDE SEQUENCE [LARGE SCALE GENOMIC DNA]</scope>
</reference>
<gene>
    <name evidence="1" type="ORF">HINF_LOCUS6196</name>
    <name evidence="2" type="ORF">HINF_LOCUS6225</name>
    <name evidence="3" type="ORF">HINF_LOCUS73774</name>
    <name evidence="4" type="ORF">HINF_LOCUS73803</name>
</gene>
<sequence length="134" mass="15635">MKRQEVELKQIQTYKIYGCSKLKYRELQLLLRIEPKTSKVRGRVKPHDRARIARNSTNFFPACSGSCFVVRDCQLFIQRLHVTVIQQSRLNICEFKVQKCTLININQNNVKLVSRAYVLLSKVSMKSVCTVSRK</sequence>
<evidence type="ECO:0000313" key="4">
    <source>
        <dbReference type="EMBL" id="CAL6106563.1"/>
    </source>
</evidence>
<dbReference type="EMBL" id="CAXDID020000612">
    <property type="protein sequence ID" value="CAL6106563.1"/>
    <property type="molecule type" value="Genomic_DNA"/>
</dbReference>
<keyword evidence="5" id="KW-1185">Reference proteome</keyword>
<evidence type="ECO:0000313" key="2">
    <source>
        <dbReference type="EMBL" id="CAI9918580.1"/>
    </source>
</evidence>
<reference evidence="2" key="1">
    <citation type="submission" date="2023-06" db="EMBL/GenBank/DDBJ databases">
        <authorList>
            <person name="Kurt Z."/>
        </authorList>
    </citation>
    <scope>NUCLEOTIDE SEQUENCE</scope>
</reference>
<organism evidence="2">
    <name type="scientific">Hexamita inflata</name>
    <dbReference type="NCBI Taxonomy" id="28002"/>
    <lineage>
        <taxon>Eukaryota</taxon>
        <taxon>Metamonada</taxon>
        <taxon>Diplomonadida</taxon>
        <taxon>Hexamitidae</taxon>
        <taxon>Hexamitinae</taxon>
        <taxon>Hexamita</taxon>
    </lineage>
</organism>
<comment type="caution">
    <text evidence="2">The sequence shown here is derived from an EMBL/GenBank/DDBJ whole genome shotgun (WGS) entry which is preliminary data.</text>
</comment>
<evidence type="ECO:0000313" key="1">
    <source>
        <dbReference type="EMBL" id="CAI9918551.1"/>
    </source>
</evidence>
<dbReference type="EMBL" id="CATOUU010000160">
    <property type="protein sequence ID" value="CAI9918580.1"/>
    <property type="molecule type" value="Genomic_DNA"/>
</dbReference>
<protein>
    <submittedName>
        <fullName evidence="3">Hypothetical_protein</fullName>
    </submittedName>
</protein>
<proteinExistence type="predicted"/>
<evidence type="ECO:0000313" key="3">
    <source>
        <dbReference type="EMBL" id="CAL6106505.1"/>
    </source>
</evidence>
<dbReference type="AlphaFoldDB" id="A0AA86TIJ7"/>
<evidence type="ECO:0000313" key="5">
    <source>
        <dbReference type="Proteomes" id="UP001642409"/>
    </source>
</evidence>
<accession>A0AA86TIJ7</accession>
<dbReference type="Proteomes" id="UP001642409">
    <property type="component" value="Unassembled WGS sequence"/>
</dbReference>